<feature type="transmembrane region" description="Helical" evidence="1">
    <location>
        <begin position="208"/>
        <end position="225"/>
    </location>
</feature>
<feature type="domain" description="DUF418" evidence="2">
    <location>
        <begin position="213"/>
        <end position="350"/>
    </location>
</feature>
<feature type="transmembrane region" description="Helical" evidence="1">
    <location>
        <begin position="140"/>
        <end position="159"/>
    </location>
</feature>
<sequence length="364" mass="38473">MMAGRLRANWRRLNGPDRIAGVDLARGLAVIGMFAAHLLVTADGFVWTDSSSWTALVDGRSSILFATLAGVSIGLVTGGPTPLGRREMSVARARLALRGAMLLVLGILLILTGVPVYVILPAYAILFLIALPFTRMPARAVLGTAAGLAIVMPFVQPALNELPIWQMPFGGEIDAFLGWHYPFTVWIAFVLAGLGVARAGITRLRTQIGMLIAGGALAAVGYGLAELPPPSADPYWWSVWTAEPHSSGLLEAIGSGGFAIAVLATCLLLCRVGVLKAVSLPLRATGAMPLTAYTVQLVVWAAVALALFGDTSDLFGFRELEPFWPLTIGVLIGCTAWALLVGRGPLEWLLDRSARAAVSSPRPT</sequence>
<dbReference type="Proteomes" id="UP001139289">
    <property type="component" value="Unassembled WGS sequence"/>
</dbReference>
<accession>A0A9X1LRV2</accession>
<evidence type="ECO:0000259" key="2">
    <source>
        <dbReference type="Pfam" id="PF04235"/>
    </source>
</evidence>
<evidence type="ECO:0000259" key="3">
    <source>
        <dbReference type="Pfam" id="PF07786"/>
    </source>
</evidence>
<name>A0A9X1LRV2_9MICO</name>
<evidence type="ECO:0000256" key="1">
    <source>
        <dbReference type="SAM" id="Phobius"/>
    </source>
</evidence>
<comment type="caution">
    <text evidence="4">The sequence shown here is derived from an EMBL/GenBank/DDBJ whole genome shotgun (WGS) entry which is preliminary data.</text>
</comment>
<feature type="domain" description="Heparan-alpha-glucosaminide N-acetyltransferase catalytic" evidence="3">
    <location>
        <begin position="18"/>
        <end position="210"/>
    </location>
</feature>
<feature type="transmembrane region" description="Helical" evidence="1">
    <location>
        <begin position="21"/>
        <end position="42"/>
    </location>
</feature>
<feature type="transmembrane region" description="Helical" evidence="1">
    <location>
        <begin position="245"/>
        <end position="269"/>
    </location>
</feature>
<gene>
    <name evidence="4" type="ORF">KEC56_13040</name>
</gene>
<protein>
    <submittedName>
        <fullName evidence="4">DUF1624 domain-containing protein</fullName>
    </submittedName>
</protein>
<keyword evidence="1" id="KW-1133">Transmembrane helix</keyword>
<evidence type="ECO:0000313" key="4">
    <source>
        <dbReference type="EMBL" id="MCC2030425.1"/>
    </source>
</evidence>
<dbReference type="AlphaFoldDB" id="A0A9X1LRV2"/>
<feature type="transmembrane region" description="Helical" evidence="1">
    <location>
        <begin position="95"/>
        <end position="111"/>
    </location>
</feature>
<reference evidence="4" key="1">
    <citation type="submission" date="2021-04" db="EMBL/GenBank/DDBJ databases">
        <title>Microbacterium tenobrionis sp. nov. and Microbacterium allomyrinae sp. nov., isolated from larvae of Tenobrio molitor and Allomyrina dichotoma, respectively.</title>
        <authorList>
            <person name="Lee S.D."/>
        </authorList>
    </citation>
    <scope>NUCLEOTIDE SEQUENCE</scope>
    <source>
        <strain evidence="4">YMB-B2</strain>
    </source>
</reference>
<dbReference type="Pfam" id="PF04235">
    <property type="entry name" value="DUF418"/>
    <property type="match status" value="1"/>
</dbReference>
<feature type="transmembrane region" description="Helical" evidence="1">
    <location>
        <begin position="179"/>
        <end position="201"/>
    </location>
</feature>
<feature type="transmembrane region" description="Helical" evidence="1">
    <location>
        <begin position="62"/>
        <end position="83"/>
    </location>
</feature>
<keyword evidence="5" id="KW-1185">Reference proteome</keyword>
<evidence type="ECO:0000313" key="5">
    <source>
        <dbReference type="Proteomes" id="UP001139289"/>
    </source>
</evidence>
<feature type="transmembrane region" description="Helical" evidence="1">
    <location>
        <begin position="323"/>
        <end position="342"/>
    </location>
</feature>
<dbReference type="InterPro" id="IPR052529">
    <property type="entry name" value="Bact_Transport_Assoc"/>
</dbReference>
<dbReference type="Pfam" id="PF07786">
    <property type="entry name" value="HGSNAT_cat"/>
    <property type="match status" value="1"/>
</dbReference>
<keyword evidence="1" id="KW-0812">Transmembrane</keyword>
<dbReference type="InterPro" id="IPR007349">
    <property type="entry name" value="DUF418"/>
</dbReference>
<dbReference type="InterPro" id="IPR012429">
    <property type="entry name" value="HGSNAT_cat"/>
</dbReference>
<organism evidence="4 5">
    <name type="scientific">Microbacterium tenebrionis</name>
    <dbReference type="NCBI Taxonomy" id="2830665"/>
    <lineage>
        <taxon>Bacteria</taxon>
        <taxon>Bacillati</taxon>
        <taxon>Actinomycetota</taxon>
        <taxon>Actinomycetes</taxon>
        <taxon>Micrococcales</taxon>
        <taxon>Microbacteriaceae</taxon>
        <taxon>Microbacterium</taxon>
    </lineage>
</organism>
<dbReference type="EMBL" id="JAGTTM010000007">
    <property type="protein sequence ID" value="MCC2030425.1"/>
    <property type="molecule type" value="Genomic_DNA"/>
</dbReference>
<dbReference type="PANTHER" id="PTHR30590:SF3">
    <property type="entry name" value="HYPOTHETICAL MEMBRANE SPANNING PROTEIN"/>
    <property type="match status" value="1"/>
</dbReference>
<dbReference type="PANTHER" id="PTHR30590">
    <property type="entry name" value="INNER MEMBRANE PROTEIN"/>
    <property type="match status" value="1"/>
</dbReference>
<proteinExistence type="predicted"/>
<keyword evidence="1" id="KW-0472">Membrane</keyword>
<feature type="transmembrane region" description="Helical" evidence="1">
    <location>
        <begin position="117"/>
        <end position="133"/>
    </location>
</feature>
<feature type="transmembrane region" description="Helical" evidence="1">
    <location>
        <begin position="290"/>
        <end position="308"/>
    </location>
</feature>